<comment type="similarity">
    <text evidence="1">Belongs to the membrane fusion protein (MFP) (TC 8.A.1) family.</text>
</comment>
<evidence type="ECO:0000256" key="3">
    <source>
        <dbReference type="SAM" id="MobiDB-lite"/>
    </source>
</evidence>
<dbReference type="AlphaFoldDB" id="A0A1T5AY27"/>
<reference evidence="6 7" key="1">
    <citation type="submission" date="2017-02" db="EMBL/GenBank/DDBJ databases">
        <authorList>
            <person name="Peterson S.W."/>
        </authorList>
    </citation>
    <scope>NUCLEOTIDE SEQUENCE [LARGE SCALE GENOMIC DNA]</scope>
    <source>
        <strain evidence="6 7">DSM 22899</strain>
    </source>
</reference>
<dbReference type="InterPro" id="IPR051909">
    <property type="entry name" value="MFP_Cation_Efflux"/>
</dbReference>
<dbReference type="InterPro" id="IPR058792">
    <property type="entry name" value="Beta-barrel_RND_2"/>
</dbReference>
<dbReference type="OrthoDB" id="9814657at2"/>
<dbReference type="GO" id="GO:0015679">
    <property type="term" value="P:plasma membrane copper ion transport"/>
    <property type="evidence" value="ECO:0007669"/>
    <property type="project" value="TreeGrafter"/>
</dbReference>
<keyword evidence="2" id="KW-0813">Transport</keyword>
<dbReference type="Pfam" id="PF25917">
    <property type="entry name" value="BSH_RND"/>
    <property type="match status" value="1"/>
</dbReference>
<keyword evidence="7" id="KW-1185">Reference proteome</keyword>
<dbReference type="GO" id="GO:0030313">
    <property type="term" value="C:cell envelope"/>
    <property type="evidence" value="ECO:0007669"/>
    <property type="project" value="TreeGrafter"/>
</dbReference>
<feature type="region of interest" description="Disordered" evidence="3">
    <location>
        <begin position="35"/>
        <end position="54"/>
    </location>
</feature>
<gene>
    <name evidence="6" type="ORF">SAMN05660226_01171</name>
</gene>
<evidence type="ECO:0000259" key="4">
    <source>
        <dbReference type="Pfam" id="PF25917"/>
    </source>
</evidence>
<evidence type="ECO:0000256" key="2">
    <source>
        <dbReference type="ARBA" id="ARBA00022448"/>
    </source>
</evidence>
<organism evidence="6 7">
    <name type="scientific">Parapedobacter luteus</name>
    <dbReference type="NCBI Taxonomy" id="623280"/>
    <lineage>
        <taxon>Bacteria</taxon>
        <taxon>Pseudomonadati</taxon>
        <taxon>Bacteroidota</taxon>
        <taxon>Sphingobacteriia</taxon>
        <taxon>Sphingobacteriales</taxon>
        <taxon>Sphingobacteriaceae</taxon>
        <taxon>Parapedobacter</taxon>
    </lineage>
</organism>
<evidence type="ECO:0000313" key="6">
    <source>
        <dbReference type="EMBL" id="SKB39885.1"/>
    </source>
</evidence>
<sequence>MNNTDFVFNSRKQVDWWLIMLMAVLLSACDSHGTRDAHEHGATHSHHGGAGQGGTIARLTKAQRQSIDLTLGTFEQMELAAIIKANGRLKVPNSNKASITALYGGVIKTLRVDVGTSVKQGAVIATIVHPQFVQLQEEYLAISSKIAFAEQEQERQRALNTGNVGALKNLQQADAELNVQRTRRASLFQQLRLMGIDPDAVTYNNLQTELAVTSPVSGIVSQVYAQLGSYVDASSPVAEVVQNNQLHLDLHVFEKDLPFLRVGQRVHFRLTNNPSKTYDARIFGVGASFEDESKTVPVHCAVDGDKAGLIDGMNITAAISLAEISSTALPDDAIVDAEGKAYIFVVVDGQAHDHSHSHGHIGHDHGEEPSYHAEDWMSFEKVEVVKGISEMGYTAVTLVNPIPDQAQIVTKGAFFVNAVLTGTAGHSH</sequence>
<dbReference type="InterPro" id="IPR006143">
    <property type="entry name" value="RND_pump_MFP"/>
</dbReference>
<dbReference type="Proteomes" id="UP000190541">
    <property type="component" value="Unassembled WGS sequence"/>
</dbReference>
<dbReference type="Pfam" id="PF25954">
    <property type="entry name" value="Beta-barrel_RND_2"/>
    <property type="match status" value="1"/>
</dbReference>
<proteinExistence type="inferred from homology"/>
<dbReference type="PANTHER" id="PTHR30097">
    <property type="entry name" value="CATION EFFLUX SYSTEM PROTEIN CUSB"/>
    <property type="match status" value="1"/>
</dbReference>
<dbReference type="GO" id="GO:0016020">
    <property type="term" value="C:membrane"/>
    <property type="evidence" value="ECO:0007669"/>
    <property type="project" value="InterPro"/>
</dbReference>
<dbReference type="GO" id="GO:0060003">
    <property type="term" value="P:copper ion export"/>
    <property type="evidence" value="ECO:0007669"/>
    <property type="project" value="TreeGrafter"/>
</dbReference>
<dbReference type="PANTHER" id="PTHR30097:SF4">
    <property type="entry name" value="SLR6042 PROTEIN"/>
    <property type="match status" value="1"/>
</dbReference>
<evidence type="ECO:0000256" key="1">
    <source>
        <dbReference type="ARBA" id="ARBA00009477"/>
    </source>
</evidence>
<dbReference type="EMBL" id="FUYS01000002">
    <property type="protein sequence ID" value="SKB39885.1"/>
    <property type="molecule type" value="Genomic_DNA"/>
</dbReference>
<dbReference type="RefSeq" id="WP_079715852.1">
    <property type="nucleotide sequence ID" value="NZ_FUYS01000002.1"/>
</dbReference>
<dbReference type="Gene3D" id="2.40.30.170">
    <property type="match status" value="1"/>
</dbReference>
<dbReference type="InterPro" id="IPR058625">
    <property type="entry name" value="MdtA-like_BSH"/>
</dbReference>
<dbReference type="NCBIfam" id="TIGR01730">
    <property type="entry name" value="RND_mfp"/>
    <property type="match status" value="1"/>
</dbReference>
<accession>A0A1T5AY27</accession>
<evidence type="ECO:0000259" key="5">
    <source>
        <dbReference type="Pfam" id="PF25954"/>
    </source>
</evidence>
<evidence type="ECO:0000313" key="7">
    <source>
        <dbReference type="Proteomes" id="UP000190541"/>
    </source>
</evidence>
<dbReference type="SUPFAM" id="SSF111369">
    <property type="entry name" value="HlyD-like secretion proteins"/>
    <property type="match status" value="1"/>
</dbReference>
<name>A0A1T5AY27_9SPHI</name>
<dbReference type="GO" id="GO:0022857">
    <property type="term" value="F:transmembrane transporter activity"/>
    <property type="evidence" value="ECO:0007669"/>
    <property type="project" value="InterPro"/>
</dbReference>
<feature type="domain" description="CusB-like beta-barrel" evidence="5">
    <location>
        <begin position="248"/>
        <end position="320"/>
    </location>
</feature>
<feature type="domain" description="Multidrug resistance protein MdtA-like barrel-sandwich hybrid" evidence="4">
    <location>
        <begin position="95"/>
        <end position="241"/>
    </location>
</feature>
<protein>
    <submittedName>
        <fullName evidence="6">RND family efflux transporter, MFP subunit</fullName>
    </submittedName>
</protein>
<dbReference type="STRING" id="623280.SAMN05660226_01171"/>